<gene>
    <name evidence="2" type="ordered locus">DSY3776</name>
</gene>
<reference evidence="2 3" key="1">
    <citation type="journal article" date="2006" name="J. Bacteriol.">
        <title>Complete genome sequence of the dehalorespiring bacterium Desulfitobacterium hafniense Y51 and comparison with Dehalococcoides ethenogenes 195.</title>
        <authorList>
            <person name="Nonaka H."/>
            <person name="Keresztes G."/>
            <person name="Shinoda Y."/>
            <person name="Ikenaga Y."/>
            <person name="Abe M."/>
            <person name="Naito K."/>
            <person name="Inatomi K."/>
            <person name="Furukawa K."/>
            <person name="Inui M."/>
            <person name="Yukawa H."/>
        </authorList>
    </citation>
    <scope>NUCLEOTIDE SEQUENCE [LARGE SCALE GENOMIC DNA]</scope>
    <source>
        <strain evidence="2 3">Y51</strain>
    </source>
</reference>
<evidence type="ECO:0000256" key="1">
    <source>
        <dbReference type="SAM" id="Phobius"/>
    </source>
</evidence>
<feature type="transmembrane region" description="Helical" evidence="1">
    <location>
        <begin position="12"/>
        <end position="38"/>
    </location>
</feature>
<dbReference type="Proteomes" id="UP000001946">
    <property type="component" value="Chromosome"/>
</dbReference>
<keyword evidence="1" id="KW-1133">Transmembrane helix</keyword>
<name>Q24QX7_DESHY</name>
<keyword evidence="1" id="KW-0812">Transmembrane</keyword>
<dbReference type="EMBL" id="AP008230">
    <property type="protein sequence ID" value="BAE85565.1"/>
    <property type="molecule type" value="Genomic_DNA"/>
</dbReference>
<keyword evidence="1" id="KW-0472">Membrane</keyword>
<keyword evidence="3" id="KW-1185">Reference proteome</keyword>
<accession>Q24QX7</accession>
<protein>
    <recommendedName>
        <fullName evidence="4">DUF2178 domain-containing protein</fullName>
    </recommendedName>
</protein>
<sequence length="111" mass="12374">MMGSNLAGAQTWQIVAVYAAYAFLVLGAVCLVFMLAAVFRQGDERRNYILTKACTHTFLIYTGIVFVMGMYALFFQKHHNFSMESTPVASLGLIAILFTGSLFLNKRKYGN</sequence>
<feature type="transmembrane region" description="Helical" evidence="1">
    <location>
        <begin position="58"/>
        <end position="76"/>
    </location>
</feature>
<dbReference type="KEGG" id="dsy:DSY3776"/>
<evidence type="ECO:0000313" key="2">
    <source>
        <dbReference type="EMBL" id="BAE85565.1"/>
    </source>
</evidence>
<dbReference type="STRING" id="138119.DSY3776"/>
<dbReference type="AlphaFoldDB" id="Q24QX7"/>
<dbReference type="eggNOG" id="ENOG5033JQ1">
    <property type="taxonomic scope" value="Bacteria"/>
</dbReference>
<feature type="transmembrane region" description="Helical" evidence="1">
    <location>
        <begin position="88"/>
        <end position="105"/>
    </location>
</feature>
<evidence type="ECO:0008006" key="4">
    <source>
        <dbReference type="Google" id="ProtNLM"/>
    </source>
</evidence>
<dbReference type="HOGENOM" id="CLU_2193072_0_0_9"/>
<evidence type="ECO:0000313" key="3">
    <source>
        <dbReference type="Proteomes" id="UP000001946"/>
    </source>
</evidence>
<proteinExistence type="predicted"/>
<organism evidence="2 3">
    <name type="scientific">Desulfitobacterium hafniense (strain Y51)</name>
    <dbReference type="NCBI Taxonomy" id="138119"/>
    <lineage>
        <taxon>Bacteria</taxon>
        <taxon>Bacillati</taxon>
        <taxon>Bacillota</taxon>
        <taxon>Clostridia</taxon>
        <taxon>Eubacteriales</taxon>
        <taxon>Desulfitobacteriaceae</taxon>
        <taxon>Desulfitobacterium</taxon>
    </lineage>
</organism>